<keyword evidence="1" id="KW-0472">Membrane</keyword>
<reference evidence="2" key="1">
    <citation type="journal article" date="2014" name="Front. Microbiol.">
        <title>High frequency of phylogenetically diverse reductive dehalogenase-homologous genes in deep subseafloor sedimentary metagenomes.</title>
        <authorList>
            <person name="Kawai M."/>
            <person name="Futagami T."/>
            <person name="Toyoda A."/>
            <person name="Takaki Y."/>
            <person name="Nishi S."/>
            <person name="Hori S."/>
            <person name="Arai W."/>
            <person name="Tsubouchi T."/>
            <person name="Morono Y."/>
            <person name="Uchiyama I."/>
            <person name="Ito T."/>
            <person name="Fujiyama A."/>
            <person name="Inagaki F."/>
            <person name="Takami H."/>
        </authorList>
    </citation>
    <scope>NUCLEOTIDE SEQUENCE</scope>
    <source>
        <strain evidence="2">Expedition CK06-06</strain>
    </source>
</reference>
<keyword evidence="1" id="KW-0812">Transmembrane</keyword>
<dbReference type="EMBL" id="BARV01042631">
    <property type="protein sequence ID" value="GAI49499.1"/>
    <property type="molecule type" value="Genomic_DNA"/>
</dbReference>
<evidence type="ECO:0000256" key="1">
    <source>
        <dbReference type="SAM" id="Phobius"/>
    </source>
</evidence>
<accession>X1R1R1</accession>
<gene>
    <name evidence="2" type="ORF">S06H3_64022</name>
</gene>
<feature type="transmembrane region" description="Helical" evidence="1">
    <location>
        <begin position="14"/>
        <end position="32"/>
    </location>
</feature>
<dbReference type="AlphaFoldDB" id="X1R1R1"/>
<keyword evidence="1" id="KW-1133">Transmembrane helix</keyword>
<organism evidence="2">
    <name type="scientific">marine sediment metagenome</name>
    <dbReference type="NCBI Taxonomy" id="412755"/>
    <lineage>
        <taxon>unclassified sequences</taxon>
        <taxon>metagenomes</taxon>
        <taxon>ecological metagenomes</taxon>
    </lineage>
</organism>
<feature type="non-terminal residue" evidence="2">
    <location>
        <position position="1"/>
    </location>
</feature>
<evidence type="ECO:0000313" key="2">
    <source>
        <dbReference type="EMBL" id="GAI49499.1"/>
    </source>
</evidence>
<sequence>RVTVNLEIFVGKGMGPHILAPVLSMVSIILFTD</sequence>
<comment type="caution">
    <text evidence="2">The sequence shown here is derived from an EMBL/GenBank/DDBJ whole genome shotgun (WGS) entry which is preliminary data.</text>
</comment>
<name>X1R1R1_9ZZZZ</name>
<protein>
    <submittedName>
        <fullName evidence="2">Uncharacterized protein</fullName>
    </submittedName>
</protein>
<proteinExistence type="predicted"/>